<dbReference type="Pfam" id="PF04082">
    <property type="entry name" value="Fungal_trans"/>
    <property type="match status" value="1"/>
</dbReference>
<evidence type="ECO:0000256" key="1">
    <source>
        <dbReference type="ARBA" id="ARBA00022723"/>
    </source>
</evidence>
<feature type="domain" description="Zn(2)-C6 fungal-type" evidence="4">
    <location>
        <begin position="37"/>
        <end position="69"/>
    </location>
</feature>
<comment type="caution">
    <text evidence="5">The sequence shown here is derived from an EMBL/GenBank/DDBJ whole genome shotgun (WGS) entry which is preliminary data.</text>
</comment>
<feature type="region of interest" description="Disordered" evidence="3">
    <location>
        <begin position="85"/>
        <end position="105"/>
    </location>
</feature>
<dbReference type="Gene3D" id="4.10.240.10">
    <property type="entry name" value="Zn(2)-C6 fungal-type DNA-binding domain"/>
    <property type="match status" value="1"/>
</dbReference>
<dbReference type="CDD" id="cd00067">
    <property type="entry name" value="GAL4"/>
    <property type="match status" value="1"/>
</dbReference>
<reference evidence="6" key="1">
    <citation type="submission" date="2019-06" db="EMBL/GenBank/DDBJ databases">
        <authorList>
            <person name="Broberg M."/>
        </authorList>
    </citation>
    <scope>NUCLEOTIDE SEQUENCE [LARGE SCALE GENOMIC DNA]</scope>
</reference>
<dbReference type="PANTHER" id="PTHR47425">
    <property type="entry name" value="FARB-RELATED"/>
    <property type="match status" value="1"/>
</dbReference>
<dbReference type="InterPro" id="IPR001138">
    <property type="entry name" value="Zn2Cys6_DnaBD"/>
</dbReference>
<evidence type="ECO:0000313" key="5">
    <source>
        <dbReference type="EMBL" id="CAG9986573.1"/>
    </source>
</evidence>
<dbReference type="GO" id="GO:0006351">
    <property type="term" value="P:DNA-templated transcription"/>
    <property type="evidence" value="ECO:0007669"/>
    <property type="project" value="InterPro"/>
</dbReference>
<dbReference type="SMART" id="SM00906">
    <property type="entry name" value="Fungal_trans"/>
    <property type="match status" value="1"/>
</dbReference>
<gene>
    <name evidence="5" type="ORF">CBYS24578_00007769</name>
</gene>
<keyword evidence="1" id="KW-0479">Metal-binding</keyword>
<dbReference type="InterPro" id="IPR052761">
    <property type="entry name" value="Fungal_Detox/Toxin_TFs"/>
</dbReference>
<dbReference type="EMBL" id="CABFNO020001405">
    <property type="protein sequence ID" value="CAG9986573.1"/>
    <property type="molecule type" value="Genomic_DNA"/>
</dbReference>
<dbReference type="AlphaFoldDB" id="A0A9N9UBV6"/>
<dbReference type="PROSITE" id="PS00463">
    <property type="entry name" value="ZN2_CY6_FUNGAL_1"/>
    <property type="match status" value="1"/>
</dbReference>
<organism evidence="5 6">
    <name type="scientific">Clonostachys byssicola</name>
    <dbReference type="NCBI Taxonomy" id="160290"/>
    <lineage>
        <taxon>Eukaryota</taxon>
        <taxon>Fungi</taxon>
        <taxon>Dikarya</taxon>
        <taxon>Ascomycota</taxon>
        <taxon>Pezizomycotina</taxon>
        <taxon>Sordariomycetes</taxon>
        <taxon>Hypocreomycetidae</taxon>
        <taxon>Hypocreales</taxon>
        <taxon>Bionectriaceae</taxon>
        <taxon>Clonostachys</taxon>
    </lineage>
</organism>
<evidence type="ECO:0000313" key="6">
    <source>
        <dbReference type="Proteomes" id="UP000754883"/>
    </source>
</evidence>
<dbReference type="GO" id="GO:0003677">
    <property type="term" value="F:DNA binding"/>
    <property type="evidence" value="ECO:0007669"/>
    <property type="project" value="InterPro"/>
</dbReference>
<protein>
    <recommendedName>
        <fullName evidence="4">Zn(2)-C6 fungal-type domain-containing protein</fullName>
    </recommendedName>
</protein>
<dbReference type="Proteomes" id="UP000754883">
    <property type="component" value="Unassembled WGS sequence"/>
</dbReference>
<dbReference type="OrthoDB" id="5121955at2759"/>
<dbReference type="PANTHER" id="PTHR47425:SF2">
    <property type="entry name" value="FARB-RELATED"/>
    <property type="match status" value="1"/>
</dbReference>
<dbReference type="GO" id="GO:0008270">
    <property type="term" value="F:zinc ion binding"/>
    <property type="evidence" value="ECO:0007669"/>
    <property type="project" value="InterPro"/>
</dbReference>
<keyword evidence="6" id="KW-1185">Reference proteome</keyword>
<dbReference type="Pfam" id="PF00172">
    <property type="entry name" value="Zn_clus"/>
    <property type="match status" value="1"/>
</dbReference>
<sequence length="812" mass="90846">MEDDEGMECFGVFDAEIIGTLSCDKSGETRPARSRRACTACRSRKVRCDVLRAGAPCTNCRIGDLCCAMVPRKRPKYPHRISLNRKRRAAKLGKSPEGSSPSDCFSEDVLEREPVENVVNPSSSLEIGEASFGSFSASLRSPVLLPNVLETSGEALQATENEITEITLPWEDPQENDRSEQRNSYLPVDLSYHNEFFNSAVDPISGKTLSQIIAGKKPARQPVLALQESDQSALMFHSDAASDADPPWMLHSCCQFIDSQGLWQLSPSEAAFLEQQGSFHVPSRALMNEFLKQYFRIVHPILPLIDEGAFWASYFHPSGRDIPLLLLYAMLFASCPYVSLPELKKLGFPGVKEARSQLYSRTKALFDLTCQRDNIIKAQAALLMTYYSPEGDHMINSYWLSTAVHFARSERADKYHLPSHQSGNSQTLKRLWWCCILRDRIMALSLRRPVNIHADEFDFGQPGLERSDFQNELECQSVYDRETKQVLVHISSALCQLVVIFDKVFAVLRHGSSTTSSVGASEGMIQEGTLCLEMLDLWYETSKATVKSPAEISEGHRFVTLFMKMIYIYYFVAKASICHHALLLSVKANNGLFPPGEHQVRSRFNMDHSLRGITESVLELNRLDLTRYLPNTFITFLALPFTWHILETQMMKGTSKSQEAPRIMKAYTSVMRSFRSTYESADSTLQCIQKAVEYLKTTESVGKGLRALHAPRSAHPLLRDAVFPRSSHEDGKQEASGNAWADLVVYEPQSYMRIAMVVEYSLAQCHPPDESELARVLQASAADGLVASPVLEGAAGALAYSFEDLTNILSMG</sequence>
<dbReference type="InterPro" id="IPR007219">
    <property type="entry name" value="XnlR_reg_dom"/>
</dbReference>
<dbReference type="GO" id="GO:0000981">
    <property type="term" value="F:DNA-binding transcription factor activity, RNA polymerase II-specific"/>
    <property type="evidence" value="ECO:0007669"/>
    <property type="project" value="InterPro"/>
</dbReference>
<proteinExistence type="predicted"/>
<dbReference type="SMART" id="SM00066">
    <property type="entry name" value="GAL4"/>
    <property type="match status" value="1"/>
</dbReference>
<dbReference type="SUPFAM" id="SSF57701">
    <property type="entry name" value="Zn2/Cys6 DNA-binding domain"/>
    <property type="match status" value="1"/>
</dbReference>
<dbReference type="PROSITE" id="PS50048">
    <property type="entry name" value="ZN2_CY6_FUNGAL_2"/>
    <property type="match status" value="1"/>
</dbReference>
<dbReference type="CDD" id="cd12148">
    <property type="entry name" value="fungal_TF_MHR"/>
    <property type="match status" value="1"/>
</dbReference>
<evidence type="ECO:0000256" key="2">
    <source>
        <dbReference type="ARBA" id="ARBA00023242"/>
    </source>
</evidence>
<evidence type="ECO:0000259" key="4">
    <source>
        <dbReference type="PROSITE" id="PS50048"/>
    </source>
</evidence>
<dbReference type="InterPro" id="IPR036864">
    <property type="entry name" value="Zn2-C6_fun-type_DNA-bd_sf"/>
</dbReference>
<accession>A0A9N9UBV6</accession>
<reference evidence="5 6" key="2">
    <citation type="submission" date="2021-10" db="EMBL/GenBank/DDBJ databases">
        <authorList>
            <person name="Piombo E."/>
        </authorList>
    </citation>
    <scope>NUCLEOTIDE SEQUENCE [LARGE SCALE GENOMIC DNA]</scope>
</reference>
<name>A0A9N9UBV6_9HYPO</name>
<keyword evidence="2" id="KW-0539">Nucleus</keyword>
<evidence type="ECO:0000256" key="3">
    <source>
        <dbReference type="SAM" id="MobiDB-lite"/>
    </source>
</evidence>